<evidence type="ECO:0000313" key="3">
    <source>
        <dbReference type="Proteomes" id="UP000238325"/>
    </source>
</evidence>
<name>A0A2S9CJZ6_CHRCI</name>
<gene>
    <name evidence="1" type="ORF">CQ022_21615</name>
    <name evidence="2" type="ORF">CQ033_21620</name>
</gene>
<keyword evidence="3" id="KW-1185">Reference proteome</keyword>
<dbReference type="Proteomes" id="UP000238325">
    <property type="component" value="Unassembled WGS sequence"/>
</dbReference>
<dbReference type="EMBL" id="PCPP01000006">
    <property type="protein sequence ID" value="PRB80796.1"/>
    <property type="molecule type" value="Genomic_DNA"/>
</dbReference>
<reference evidence="3 4" key="1">
    <citation type="submission" date="2017-09" db="EMBL/GenBank/DDBJ databases">
        <title>Genomic, metabolic, and phenotypic characteristics of bacterial isolates from the natural microbiome of the model nematode Caenorhabditis elegans.</title>
        <authorList>
            <person name="Zimmermann J."/>
            <person name="Obeng N."/>
            <person name="Yang W."/>
            <person name="Obeng O."/>
            <person name="Kissoyan K."/>
            <person name="Pees B."/>
            <person name="Dirksen P."/>
            <person name="Hoppner M."/>
            <person name="Franke A."/>
            <person name="Rosenstiel P."/>
            <person name="Leippe M."/>
            <person name="Dierking K."/>
            <person name="Kaleta C."/>
            <person name="Schulenburg H."/>
        </authorList>
    </citation>
    <scope>NUCLEOTIDE SEQUENCE [LARGE SCALE GENOMIC DNA]</scope>
    <source>
        <strain evidence="1 4">MYb25</strain>
        <strain evidence="2 3">MYb44</strain>
    </source>
</reference>
<organism evidence="1 4">
    <name type="scientific">Chryseobacterium culicis</name>
    <dbReference type="NCBI Taxonomy" id="680127"/>
    <lineage>
        <taxon>Bacteria</taxon>
        <taxon>Pseudomonadati</taxon>
        <taxon>Bacteroidota</taxon>
        <taxon>Flavobacteriia</taxon>
        <taxon>Flavobacteriales</taxon>
        <taxon>Weeksellaceae</taxon>
        <taxon>Chryseobacterium group</taxon>
        <taxon>Chryseobacterium</taxon>
    </lineage>
</organism>
<evidence type="ECO:0000313" key="2">
    <source>
        <dbReference type="EMBL" id="PRB87645.1"/>
    </source>
</evidence>
<proteinExistence type="predicted"/>
<sequence>MEMINFTMKNINRSKLNIYISIFIFLFISCNKSAFKNEDAVCTFQNLISDYTKDGSTDIKNVETFLLFGNPTNDTIKVSLKDIKENYRHVYKKDTFRIDFEALTPICIPPHDSLGLPCISVIGRKFSREDSIFKKGFEVVNIKSKKIISKTSAYDLKQSQDFQLYKKWGRKSNNMTL</sequence>
<comment type="caution">
    <text evidence="1">The sequence shown here is derived from an EMBL/GenBank/DDBJ whole genome shotgun (WGS) entry which is preliminary data.</text>
</comment>
<accession>A0A2S9CJZ6</accession>
<evidence type="ECO:0000313" key="4">
    <source>
        <dbReference type="Proteomes" id="UP000238534"/>
    </source>
</evidence>
<evidence type="ECO:0000313" key="1">
    <source>
        <dbReference type="EMBL" id="PRB80796.1"/>
    </source>
</evidence>
<dbReference type="Proteomes" id="UP000238534">
    <property type="component" value="Unassembled WGS sequence"/>
</dbReference>
<dbReference type="EMBL" id="PCPH01000008">
    <property type="protein sequence ID" value="PRB87645.1"/>
    <property type="molecule type" value="Genomic_DNA"/>
</dbReference>
<protein>
    <submittedName>
        <fullName evidence="1">Uncharacterized protein</fullName>
    </submittedName>
</protein>
<dbReference type="AlphaFoldDB" id="A0A2S9CJZ6"/>